<dbReference type="Proteomes" id="UP000067626">
    <property type="component" value="Chromosome"/>
</dbReference>
<keyword evidence="3" id="KW-1185">Reference proteome</keyword>
<dbReference type="RefSeq" id="WP_050434428.1">
    <property type="nucleotide sequence ID" value="NZ_CP012159.1"/>
</dbReference>
<dbReference type="KEGG" id="ccro:CMC5_070980"/>
<dbReference type="InterPro" id="IPR000073">
    <property type="entry name" value="AB_hydrolase_1"/>
</dbReference>
<dbReference type="InterPro" id="IPR029058">
    <property type="entry name" value="AB_hydrolase_fold"/>
</dbReference>
<feature type="domain" description="AB hydrolase-1" evidence="1">
    <location>
        <begin position="27"/>
        <end position="123"/>
    </location>
</feature>
<dbReference type="PANTHER" id="PTHR43433">
    <property type="entry name" value="HYDROLASE, ALPHA/BETA FOLD FAMILY PROTEIN"/>
    <property type="match status" value="1"/>
</dbReference>
<dbReference type="InterPro" id="IPR050471">
    <property type="entry name" value="AB_hydrolase"/>
</dbReference>
<accession>A0A0K1EPL9</accession>
<gene>
    <name evidence="2" type="ORF">CMC5_070980</name>
</gene>
<dbReference type="Gene3D" id="3.40.50.1820">
    <property type="entry name" value="alpha/beta hydrolase"/>
    <property type="match status" value="1"/>
</dbReference>
<organism evidence="2 3">
    <name type="scientific">Chondromyces crocatus</name>
    <dbReference type="NCBI Taxonomy" id="52"/>
    <lineage>
        <taxon>Bacteria</taxon>
        <taxon>Pseudomonadati</taxon>
        <taxon>Myxococcota</taxon>
        <taxon>Polyangia</taxon>
        <taxon>Polyangiales</taxon>
        <taxon>Polyangiaceae</taxon>
        <taxon>Chondromyces</taxon>
    </lineage>
</organism>
<proteinExistence type="predicted"/>
<dbReference type="PANTHER" id="PTHR43433:SF10">
    <property type="entry name" value="AB HYDROLASE-1 DOMAIN-CONTAINING PROTEIN"/>
    <property type="match status" value="1"/>
</dbReference>
<sequence length="265" mass="29068">MSRTTLELSGGGRIGFARYGRPGRRKLLLHHGLLGNAELPPEWEQRAAVSEVDLVAVERPGYGLSTPAPLSSVAGWVDHVTPLLQHLGWDTFDVAGISAGAPYAYALAAKLPERVRAVWILSGVPFLGAAGVLERYPEASQHAYAFYREGPEDGVRAQMEGFLSMLPEEVQAHPILGRAVEEVKAHAFSGPTREARLQILPWGFGPEDVRQKVTLWHAREDDMVPFPAIELSAGFLPASELILQVEPEHIPSDTTETQLFERLRA</sequence>
<evidence type="ECO:0000259" key="1">
    <source>
        <dbReference type="Pfam" id="PF00561"/>
    </source>
</evidence>
<dbReference type="Pfam" id="PF00561">
    <property type="entry name" value="Abhydrolase_1"/>
    <property type="match status" value="1"/>
</dbReference>
<evidence type="ECO:0000313" key="2">
    <source>
        <dbReference type="EMBL" id="AKT42870.1"/>
    </source>
</evidence>
<dbReference type="EMBL" id="CP012159">
    <property type="protein sequence ID" value="AKT42870.1"/>
    <property type="molecule type" value="Genomic_DNA"/>
</dbReference>
<name>A0A0K1EPL9_CHOCO</name>
<dbReference type="SUPFAM" id="SSF53474">
    <property type="entry name" value="alpha/beta-Hydrolases"/>
    <property type="match status" value="1"/>
</dbReference>
<dbReference type="OrthoDB" id="8107794at2"/>
<dbReference type="STRING" id="52.CMC5_070980"/>
<evidence type="ECO:0000313" key="3">
    <source>
        <dbReference type="Proteomes" id="UP000067626"/>
    </source>
</evidence>
<reference evidence="2 3" key="1">
    <citation type="submission" date="2015-07" db="EMBL/GenBank/DDBJ databases">
        <title>Genome analysis of myxobacterium Chondromyces crocatus Cm c5 reveals a high potential for natural compound synthesis and the genetic basis for the loss of fruiting body formation.</title>
        <authorList>
            <person name="Zaburannyi N."/>
            <person name="Bunk B."/>
            <person name="Maier J."/>
            <person name="Overmann J."/>
            <person name="Mueller R."/>
        </authorList>
    </citation>
    <scope>NUCLEOTIDE SEQUENCE [LARGE SCALE GENOMIC DNA]</scope>
    <source>
        <strain evidence="2 3">Cm c5</strain>
    </source>
</reference>
<dbReference type="AlphaFoldDB" id="A0A0K1EPL9"/>
<protein>
    <recommendedName>
        <fullName evidence="1">AB hydrolase-1 domain-containing protein</fullName>
    </recommendedName>
</protein>